<reference evidence="1" key="1">
    <citation type="journal article" date="2020" name="Nature">
        <title>Giant virus diversity and host interactions through global metagenomics.</title>
        <authorList>
            <person name="Schulz F."/>
            <person name="Roux S."/>
            <person name="Paez-Espino D."/>
            <person name="Jungbluth S."/>
            <person name="Walsh D.A."/>
            <person name="Denef V.J."/>
            <person name="McMahon K.D."/>
            <person name="Konstantinidis K.T."/>
            <person name="Eloe-Fadrosh E.A."/>
            <person name="Kyrpides N.C."/>
            <person name="Woyke T."/>
        </authorList>
    </citation>
    <scope>NUCLEOTIDE SEQUENCE</scope>
    <source>
        <strain evidence="1">GVMAG-M-3300009422-16</strain>
    </source>
</reference>
<protein>
    <submittedName>
        <fullName evidence="1">Uncharacterized protein</fullName>
    </submittedName>
</protein>
<name>A0A6C0B406_9ZZZZ</name>
<sequence length="67" mass="7857">MLQSNIYNYNITKTNNKEELKKTAPIYIKDVNVSYNPHCPNTPPQNTPPNINVIRQLYLNYLTSFKK</sequence>
<dbReference type="EMBL" id="MN739058">
    <property type="protein sequence ID" value="QHS86531.1"/>
    <property type="molecule type" value="Genomic_DNA"/>
</dbReference>
<accession>A0A6C0B406</accession>
<dbReference type="AlphaFoldDB" id="A0A6C0B406"/>
<proteinExistence type="predicted"/>
<organism evidence="1">
    <name type="scientific">viral metagenome</name>
    <dbReference type="NCBI Taxonomy" id="1070528"/>
    <lineage>
        <taxon>unclassified sequences</taxon>
        <taxon>metagenomes</taxon>
        <taxon>organismal metagenomes</taxon>
    </lineage>
</organism>
<evidence type="ECO:0000313" key="1">
    <source>
        <dbReference type="EMBL" id="QHS86531.1"/>
    </source>
</evidence>